<evidence type="ECO:0000256" key="3">
    <source>
        <dbReference type="ARBA" id="ARBA00023163"/>
    </source>
</evidence>
<dbReference type="eggNOG" id="COG1309">
    <property type="taxonomic scope" value="Bacteria"/>
</dbReference>
<dbReference type="AlphaFoldDB" id="B0SZH4"/>
<keyword evidence="3" id="KW-0804">Transcription</keyword>
<dbReference type="Pfam" id="PF00440">
    <property type="entry name" value="TetR_N"/>
    <property type="match status" value="1"/>
</dbReference>
<dbReference type="HOGENOM" id="CLU_069356_15_12_5"/>
<dbReference type="SUPFAM" id="SSF48498">
    <property type="entry name" value="Tetracyclin repressor-like, C-terminal domain"/>
    <property type="match status" value="1"/>
</dbReference>
<dbReference type="OrthoDB" id="9808189at2"/>
<keyword evidence="2 4" id="KW-0238">DNA-binding</keyword>
<dbReference type="PANTHER" id="PTHR30055">
    <property type="entry name" value="HTH-TYPE TRANSCRIPTIONAL REGULATOR RUTR"/>
    <property type="match status" value="1"/>
</dbReference>
<dbReference type="GO" id="GO:0000976">
    <property type="term" value="F:transcription cis-regulatory region binding"/>
    <property type="evidence" value="ECO:0007669"/>
    <property type="project" value="TreeGrafter"/>
</dbReference>
<dbReference type="Gene3D" id="1.10.357.10">
    <property type="entry name" value="Tetracycline Repressor, domain 2"/>
    <property type="match status" value="1"/>
</dbReference>
<evidence type="ECO:0000256" key="1">
    <source>
        <dbReference type="ARBA" id="ARBA00023015"/>
    </source>
</evidence>
<dbReference type="GO" id="GO:0003700">
    <property type="term" value="F:DNA-binding transcription factor activity"/>
    <property type="evidence" value="ECO:0007669"/>
    <property type="project" value="TreeGrafter"/>
</dbReference>
<dbReference type="PROSITE" id="PS50977">
    <property type="entry name" value="HTH_TETR_2"/>
    <property type="match status" value="1"/>
</dbReference>
<dbReference type="InterPro" id="IPR009057">
    <property type="entry name" value="Homeodomain-like_sf"/>
</dbReference>
<dbReference type="InterPro" id="IPR036271">
    <property type="entry name" value="Tet_transcr_reg_TetR-rel_C_sf"/>
</dbReference>
<accession>B0SZH4</accession>
<dbReference type="PANTHER" id="PTHR30055:SF234">
    <property type="entry name" value="HTH-TYPE TRANSCRIPTIONAL REGULATOR BETI"/>
    <property type="match status" value="1"/>
</dbReference>
<name>B0SZH4_CAUSK</name>
<dbReference type="SUPFAM" id="SSF46689">
    <property type="entry name" value="Homeodomain-like"/>
    <property type="match status" value="1"/>
</dbReference>
<organism evidence="6">
    <name type="scientific">Caulobacter sp. (strain K31)</name>
    <dbReference type="NCBI Taxonomy" id="366602"/>
    <lineage>
        <taxon>Bacteria</taxon>
        <taxon>Pseudomonadati</taxon>
        <taxon>Pseudomonadota</taxon>
        <taxon>Alphaproteobacteria</taxon>
        <taxon>Caulobacterales</taxon>
        <taxon>Caulobacteraceae</taxon>
        <taxon>Caulobacter</taxon>
    </lineage>
</organism>
<dbReference type="PRINTS" id="PR00455">
    <property type="entry name" value="HTHTETR"/>
</dbReference>
<evidence type="ECO:0000259" key="5">
    <source>
        <dbReference type="PROSITE" id="PS50977"/>
    </source>
</evidence>
<keyword evidence="1" id="KW-0805">Transcription regulation</keyword>
<reference evidence="6" key="1">
    <citation type="submission" date="2008-01" db="EMBL/GenBank/DDBJ databases">
        <title>Complete sequence of chromosome of Caulobacter sp. K31.</title>
        <authorList>
            <consortium name="US DOE Joint Genome Institute"/>
            <person name="Copeland A."/>
            <person name="Lucas S."/>
            <person name="Lapidus A."/>
            <person name="Barry K."/>
            <person name="Glavina del Rio T."/>
            <person name="Dalin E."/>
            <person name="Tice H."/>
            <person name="Pitluck S."/>
            <person name="Bruce D."/>
            <person name="Goodwin L."/>
            <person name="Thompson L.S."/>
            <person name="Brettin T."/>
            <person name="Detter J.C."/>
            <person name="Han C."/>
            <person name="Schmutz J."/>
            <person name="Larimer F."/>
            <person name="Land M."/>
            <person name="Hauser L."/>
            <person name="Kyrpides N."/>
            <person name="Kim E."/>
            <person name="Stephens C."/>
            <person name="Richardson P."/>
        </authorList>
    </citation>
    <scope>NUCLEOTIDE SEQUENCE [LARGE SCALE GENOMIC DNA]</scope>
    <source>
        <strain evidence="6">K31</strain>
    </source>
</reference>
<dbReference type="EMBL" id="CP000927">
    <property type="protein sequence ID" value="ABZ70464.1"/>
    <property type="molecule type" value="Genomic_DNA"/>
</dbReference>
<sequence>MTVLPRNLPRKRLKDRDTIIEAAAHRTRDAGFNGANMASIAQTANLSVGQIYRHFENKEAIIEAIVERNAVEFARHIDSLRNQDGKLSSDLAAIFSTALHHKQREDWPSLRLEITAEASRNPRVAQIVRKAVDQERDHFLSLLSARCASVSDEATLLARYEILCMLFEGMSMRTVTSSRASAPKVVELLEHLVTEIVDRTP</sequence>
<feature type="DNA-binding region" description="H-T-H motif" evidence="4">
    <location>
        <begin position="36"/>
        <end position="55"/>
    </location>
</feature>
<dbReference type="STRING" id="366602.Caul_1334"/>
<evidence type="ECO:0000313" key="6">
    <source>
        <dbReference type="EMBL" id="ABZ70464.1"/>
    </source>
</evidence>
<dbReference type="InterPro" id="IPR050109">
    <property type="entry name" value="HTH-type_TetR-like_transc_reg"/>
</dbReference>
<dbReference type="InterPro" id="IPR001647">
    <property type="entry name" value="HTH_TetR"/>
</dbReference>
<feature type="domain" description="HTH tetR-type" evidence="5">
    <location>
        <begin position="13"/>
        <end position="73"/>
    </location>
</feature>
<protein>
    <submittedName>
        <fullName evidence="6">Transcriptional regulator, TetR family</fullName>
    </submittedName>
</protein>
<dbReference type="KEGG" id="cak:Caul_1334"/>
<evidence type="ECO:0000256" key="2">
    <source>
        <dbReference type="ARBA" id="ARBA00023125"/>
    </source>
</evidence>
<gene>
    <name evidence="6" type="ordered locus">Caul_1334</name>
</gene>
<proteinExistence type="predicted"/>
<evidence type="ECO:0000256" key="4">
    <source>
        <dbReference type="PROSITE-ProRule" id="PRU00335"/>
    </source>
</evidence>